<evidence type="ECO:0000256" key="1">
    <source>
        <dbReference type="ARBA" id="ARBA00023015"/>
    </source>
</evidence>
<evidence type="ECO:0000256" key="4">
    <source>
        <dbReference type="PROSITE-ProRule" id="PRU00335"/>
    </source>
</evidence>
<keyword evidence="7" id="KW-1185">Reference proteome</keyword>
<evidence type="ECO:0000259" key="5">
    <source>
        <dbReference type="PROSITE" id="PS50977"/>
    </source>
</evidence>
<dbReference type="PANTHER" id="PTHR30055">
    <property type="entry name" value="HTH-TYPE TRANSCRIPTIONAL REGULATOR RUTR"/>
    <property type="match status" value="1"/>
</dbReference>
<feature type="DNA-binding region" description="H-T-H motif" evidence="4">
    <location>
        <begin position="50"/>
        <end position="69"/>
    </location>
</feature>
<dbReference type="RefSeq" id="WP_317545304.1">
    <property type="nucleotide sequence ID" value="NZ_JAWLKB010000025.1"/>
</dbReference>
<feature type="domain" description="HTH tetR-type" evidence="5">
    <location>
        <begin position="27"/>
        <end position="87"/>
    </location>
</feature>
<dbReference type="InterPro" id="IPR009057">
    <property type="entry name" value="Homeodomain-like_sf"/>
</dbReference>
<dbReference type="EMBL" id="JAWLKB010000025">
    <property type="protein sequence ID" value="MDV6270856.1"/>
    <property type="molecule type" value="Genomic_DNA"/>
</dbReference>
<evidence type="ECO:0000313" key="6">
    <source>
        <dbReference type="EMBL" id="MDV6270856.1"/>
    </source>
</evidence>
<dbReference type="Gene3D" id="1.10.357.10">
    <property type="entry name" value="Tetracycline Repressor, domain 2"/>
    <property type="match status" value="1"/>
</dbReference>
<keyword evidence="3" id="KW-0804">Transcription</keyword>
<dbReference type="PROSITE" id="PS50977">
    <property type="entry name" value="HTH_TETR_2"/>
    <property type="match status" value="1"/>
</dbReference>
<organism evidence="6 7">
    <name type="scientific">Rhodococcus globerulus</name>
    <dbReference type="NCBI Taxonomy" id="33008"/>
    <lineage>
        <taxon>Bacteria</taxon>
        <taxon>Bacillati</taxon>
        <taxon>Actinomycetota</taxon>
        <taxon>Actinomycetes</taxon>
        <taxon>Mycobacteriales</taxon>
        <taxon>Nocardiaceae</taxon>
        <taxon>Rhodococcus</taxon>
    </lineage>
</organism>
<sequence length="212" mass="22949">MDFEEVTPNVVATDEETERLRGRPRDPAIGDSALAAARELLAEVGWDKTTMVAISERAGVGKPALYRRWPSKTHLVFEAVFGWVDESPPLADATDPEEWVRASCNYALELFAKPEVKAALPGLLAAFVERGDLPSTLWSEFGGPGIAMLAQMLTRGGGPADAMRDAQATMLFIVGGTMVLRMLMPEDESASLVERMPGILLHGVTPQDPETV</sequence>
<comment type="caution">
    <text evidence="6">The sequence shown here is derived from an EMBL/GenBank/DDBJ whole genome shotgun (WGS) entry which is preliminary data.</text>
</comment>
<proteinExistence type="predicted"/>
<dbReference type="Proteomes" id="UP001185927">
    <property type="component" value="Unassembled WGS sequence"/>
</dbReference>
<keyword evidence="2 4" id="KW-0238">DNA-binding</keyword>
<dbReference type="Pfam" id="PF00440">
    <property type="entry name" value="TetR_N"/>
    <property type="match status" value="1"/>
</dbReference>
<evidence type="ECO:0000256" key="2">
    <source>
        <dbReference type="ARBA" id="ARBA00023125"/>
    </source>
</evidence>
<reference evidence="6 7" key="1">
    <citation type="submission" date="2023-10" db="EMBL/GenBank/DDBJ databases">
        <title>Development of a sustainable strategy for remediation of hydrocarbon-contaminated territories based on the waste exchange concept.</title>
        <authorList>
            <person name="Krivoruchko A."/>
        </authorList>
    </citation>
    <scope>NUCLEOTIDE SEQUENCE [LARGE SCALE GENOMIC DNA]</scope>
    <source>
        <strain evidence="6 7">IEGM 1203</strain>
    </source>
</reference>
<dbReference type="PRINTS" id="PR00455">
    <property type="entry name" value="HTHTETR"/>
</dbReference>
<dbReference type="SUPFAM" id="SSF46689">
    <property type="entry name" value="Homeodomain-like"/>
    <property type="match status" value="1"/>
</dbReference>
<dbReference type="PANTHER" id="PTHR30055:SF234">
    <property type="entry name" value="HTH-TYPE TRANSCRIPTIONAL REGULATOR BETI"/>
    <property type="match status" value="1"/>
</dbReference>
<evidence type="ECO:0000256" key="3">
    <source>
        <dbReference type="ARBA" id="ARBA00023163"/>
    </source>
</evidence>
<dbReference type="InterPro" id="IPR001647">
    <property type="entry name" value="HTH_TetR"/>
</dbReference>
<gene>
    <name evidence="6" type="ORF">R3Q16_29950</name>
</gene>
<dbReference type="InterPro" id="IPR050109">
    <property type="entry name" value="HTH-type_TetR-like_transc_reg"/>
</dbReference>
<evidence type="ECO:0000313" key="7">
    <source>
        <dbReference type="Proteomes" id="UP001185927"/>
    </source>
</evidence>
<name>A0ABU4C2X9_RHOGO</name>
<keyword evidence="1" id="KW-0805">Transcription regulation</keyword>
<protein>
    <submittedName>
        <fullName evidence="6">TetR/AcrR family transcriptional regulator</fullName>
    </submittedName>
</protein>
<accession>A0ABU4C2X9</accession>